<feature type="region of interest" description="Disordered" evidence="1">
    <location>
        <begin position="452"/>
        <end position="474"/>
    </location>
</feature>
<dbReference type="Proteomes" id="UP000295531">
    <property type="component" value="Unassembled WGS sequence"/>
</dbReference>
<accession>A0A4R6P623</accession>
<comment type="caution">
    <text evidence="4">The sequence shown here is derived from an EMBL/GenBank/DDBJ whole genome shotgun (WGS) entry which is preliminary data.</text>
</comment>
<feature type="signal peptide" evidence="2">
    <location>
        <begin position="1"/>
        <end position="20"/>
    </location>
</feature>
<evidence type="ECO:0000256" key="2">
    <source>
        <dbReference type="SAM" id="SignalP"/>
    </source>
</evidence>
<feature type="compositionally biased region" description="Low complexity" evidence="1">
    <location>
        <begin position="406"/>
        <end position="415"/>
    </location>
</feature>
<dbReference type="Pfam" id="PF20419">
    <property type="entry name" value="DUF6701"/>
    <property type="match status" value="1"/>
</dbReference>
<proteinExistence type="predicted"/>
<protein>
    <submittedName>
        <fullName evidence="4">Cytoskeletal protein CcmA (Bactofilin family)</fullName>
    </submittedName>
</protein>
<name>A0A4R6P623_9GAMM</name>
<feature type="domain" description="DUF6701" evidence="3">
    <location>
        <begin position="784"/>
        <end position="1378"/>
    </location>
</feature>
<dbReference type="InterPro" id="IPR046524">
    <property type="entry name" value="DUF6701"/>
</dbReference>
<reference evidence="4 5" key="1">
    <citation type="submission" date="2019-03" db="EMBL/GenBank/DDBJ databases">
        <title>Freshwater and sediment microbial communities from various areas in North America, analyzing microbe dynamics in response to fracking.</title>
        <authorList>
            <person name="Lamendella R."/>
        </authorList>
    </citation>
    <scope>NUCLEOTIDE SEQUENCE [LARGE SCALE GENOMIC DNA]</scope>
    <source>
        <strain evidence="4 5">18_TX</strain>
    </source>
</reference>
<dbReference type="RefSeq" id="WP_166635894.1">
    <property type="nucleotide sequence ID" value="NZ_SNXI01000008.1"/>
</dbReference>
<evidence type="ECO:0000313" key="5">
    <source>
        <dbReference type="Proteomes" id="UP000295531"/>
    </source>
</evidence>
<feature type="region of interest" description="Disordered" evidence="1">
    <location>
        <begin position="401"/>
        <end position="423"/>
    </location>
</feature>
<evidence type="ECO:0000259" key="3">
    <source>
        <dbReference type="Pfam" id="PF20419"/>
    </source>
</evidence>
<dbReference type="Pfam" id="PF04519">
    <property type="entry name" value="Bactofilin"/>
    <property type="match status" value="1"/>
</dbReference>
<dbReference type="InterPro" id="IPR007607">
    <property type="entry name" value="BacA/B"/>
</dbReference>
<evidence type="ECO:0000313" key="4">
    <source>
        <dbReference type="EMBL" id="TDP32746.1"/>
    </source>
</evidence>
<keyword evidence="2" id="KW-0732">Signal</keyword>
<organism evidence="4 5">
    <name type="scientific">Idiomarina aquatica</name>
    <dbReference type="NCBI Taxonomy" id="1327752"/>
    <lineage>
        <taxon>Bacteria</taxon>
        <taxon>Pseudomonadati</taxon>
        <taxon>Pseudomonadota</taxon>
        <taxon>Gammaproteobacteria</taxon>
        <taxon>Alteromonadales</taxon>
        <taxon>Idiomarinaceae</taxon>
        <taxon>Idiomarina</taxon>
    </lineage>
</organism>
<sequence length="1379" mass="143255">MRYFSWFLSSLIFISIGSFAADYGTKNNDAPPGCSQQGNGSVECPNGLTLQWNDTISATKATVINITGDAVLQNAQISGGITINVSGGNLTTNSGFATDGALNVSGTITFANNNTVGGTISAGTINASSGSNNNYQSSVSVSNSYTGGSNTTISGNLSGGDIITASGTTINGSVSGDNLTLNYQTTVTGNVSGTSLWTDAQADIGGSVQAASVTIGSGSNVTGAISGTNFVQLAPSNSTFSGDVSSNGDVFVGSGNSVTGNISGNNITTDSPVTINGNINASGDFDLGSGSQVTGDVNANNVTIRASNAEVDGTVVASGDIVIGSGSGVEGSASGASIEMQDSNAYITENAFADSVIDIGWAGSIGGDATAPTIINDSGDENAVVGDRYCDDSNSNVDPNDAFACDTGSGPTDPGDGSGGDNTDYTLSCEQLAELSQYGIVGSSSFTAGSGSAINNNDIEDEEGNTPTPQGTIDTVDLPYPPLDPSTFPAFSGGGDVTNGINVAAGTYDLVRISGNNGQTTFAGGTYYIEELRFSTQNNSATLAPGTYYIGEINLGNNSTINISPQGLVEIYVRDGVNGGNDISFNNNGRTRDLIVYLYDNADFVIGNYCNSGNNCPEFTFNGSIYSPYETVDIEFGQNTNYKGSALTQGTVDFGNNTEITYSEQDQRDSLEAQGCDPAILDDDPVITVNHYRLSFPDSTVSCLAAAVDVQACSNEPSDSDCVPIIEAEPSVTLNSSNANSSWTSGTSTNLTLSAGQAQANLTLVDSGTSTLSLSNPSIAASNPFVCYSSGVQNNNCQIEFKPAGLIITALDGTGAIPTQIAGRNFDTKIRAVETNTTTGACQAAISGQQTVTMGVEAINPTAFADTDYTVNEIPLQAMSLGTVPTDKSNITTSLTVNFDSSGEAVLDNSYADVGRLRLHAFVQLPAAPPNPAYQLSGASINDFVVKPFALNLAARTSAGQESNGDATGFTAAAETFEVTVQSLAEGGTLTNNFGNETTPYSFDFDITAVQFPTGGDGINSLSKGTADPINNGQANWQNVSWPEVGNILLQPGFSNGALTNDYLGAGDAESRVAKNVGRFYPHHFKVTTSELTNTCGNFSYMGQADIGVEYTIAARNADNVTTQNYDNNSLSYPTAEVSEGAYVLPDGGTNYTDLSGRWTSTESDTWISGVLEQLSDNAALERSGLEPDGPYDALTVGIMIASGSEPHDRDFLAADKTINGLAVALDDTLNVRFGRTVLENIFGPSTTDLNIVLSNQYFNDNEQFVTNTDDTCFTVEHDGSAQSTSTFDVANDEVITTGNATLQQGQLPPGSFLFIAPANEALYDFCYATADYLTFDWGELPNSIDSGGAICTDNDPRATANFGLYRGNDRVIYWLERW</sequence>
<keyword evidence="5" id="KW-1185">Reference proteome</keyword>
<dbReference type="EMBL" id="SNXI01000008">
    <property type="protein sequence ID" value="TDP32746.1"/>
    <property type="molecule type" value="Genomic_DNA"/>
</dbReference>
<feature type="chain" id="PRO_5020352463" evidence="2">
    <location>
        <begin position="21"/>
        <end position="1379"/>
    </location>
</feature>
<evidence type="ECO:0000256" key="1">
    <source>
        <dbReference type="SAM" id="MobiDB-lite"/>
    </source>
</evidence>
<gene>
    <name evidence="4" type="ORF">DEU29_10891</name>
</gene>